<comment type="caution">
    <text evidence="1">The sequence shown here is derived from an EMBL/GenBank/DDBJ whole genome shotgun (WGS) entry which is preliminary data.</text>
</comment>
<accession>A0A138AED4</accession>
<reference evidence="2" key="1">
    <citation type="submission" date="2016-02" db="EMBL/GenBank/DDBJ databases">
        <authorList>
            <person name="Wen L."/>
            <person name="He K."/>
            <person name="Yang H."/>
        </authorList>
    </citation>
    <scope>NUCLEOTIDE SEQUENCE [LARGE SCALE GENOMIC DNA]</scope>
    <source>
        <strain evidence="2">JCM 15929</strain>
    </source>
</reference>
<dbReference type="Proteomes" id="UP000070258">
    <property type="component" value="Unassembled WGS sequence"/>
</dbReference>
<dbReference type="EMBL" id="LSRF01000044">
    <property type="protein sequence ID" value="KXP08824.1"/>
    <property type="molecule type" value="Genomic_DNA"/>
</dbReference>
<dbReference type="AlphaFoldDB" id="A0A138AED4"/>
<name>A0A138AED4_9ACTN</name>
<proteinExistence type="predicted"/>
<gene>
    <name evidence="1" type="ORF">AXK60_09180</name>
</gene>
<sequence length="80" mass="8952">MSSTEIAAAMVAYIRSAGCALQIEVADHLEERYGQAAVYIDEMSGNRRIRRSVLDRFNSQKAAAGIAWNRHILGWELEGR</sequence>
<protein>
    <submittedName>
        <fullName evidence="1">Uncharacterized protein</fullName>
    </submittedName>
</protein>
<organism evidence="1 2">
    <name type="scientific">Tsukamurella pseudospumae</name>
    <dbReference type="NCBI Taxonomy" id="239498"/>
    <lineage>
        <taxon>Bacteria</taxon>
        <taxon>Bacillati</taxon>
        <taxon>Actinomycetota</taxon>
        <taxon>Actinomycetes</taxon>
        <taxon>Mycobacteriales</taxon>
        <taxon>Tsukamurellaceae</taxon>
        <taxon>Tsukamurella</taxon>
    </lineage>
</organism>
<dbReference type="InterPro" id="IPR054228">
    <property type="entry name" value="DUF6953"/>
</dbReference>
<evidence type="ECO:0000313" key="2">
    <source>
        <dbReference type="Proteomes" id="UP000070258"/>
    </source>
</evidence>
<dbReference type="Pfam" id="PF22266">
    <property type="entry name" value="DUF6953"/>
    <property type="match status" value="1"/>
</dbReference>
<evidence type="ECO:0000313" key="1">
    <source>
        <dbReference type="EMBL" id="KXP08824.1"/>
    </source>
</evidence>
<dbReference type="RefSeq" id="WP_068571700.1">
    <property type="nucleotide sequence ID" value="NZ_LSRF01000044.1"/>
</dbReference>